<dbReference type="EMBL" id="LR798386">
    <property type="protein sequence ID" value="CAB5228198.1"/>
    <property type="molecule type" value="Genomic_DNA"/>
</dbReference>
<feature type="region of interest" description="Disordered" evidence="2">
    <location>
        <begin position="1"/>
        <end position="88"/>
    </location>
</feature>
<organism evidence="3">
    <name type="scientific">uncultured Caudovirales phage</name>
    <dbReference type="NCBI Taxonomy" id="2100421"/>
    <lineage>
        <taxon>Viruses</taxon>
        <taxon>Duplodnaviria</taxon>
        <taxon>Heunggongvirae</taxon>
        <taxon>Uroviricota</taxon>
        <taxon>Caudoviricetes</taxon>
        <taxon>Peduoviridae</taxon>
        <taxon>Maltschvirus</taxon>
        <taxon>Maltschvirus maltsch</taxon>
    </lineage>
</organism>
<dbReference type="EMBL" id="LR797040">
    <property type="protein sequence ID" value="CAB4182925.1"/>
    <property type="molecule type" value="Genomic_DNA"/>
</dbReference>
<evidence type="ECO:0008006" key="6">
    <source>
        <dbReference type="Google" id="ProtNLM"/>
    </source>
</evidence>
<evidence type="ECO:0000313" key="4">
    <source>
        <dbReference type="EMBL" id="CAB4182925.1"/>
    </source>
</evidence>
<protein>
    <recommendedName>
        <fullName evidence="6">Scaffolding protein</fullName>
    </recommendedName>
</protein>
<accession>A0A6J5PLH5</accession>
<name>A0A6J5PLH5_9CAUD</name>
<keyword evidence="1" id="KW-0175">Coiled coil</keyword>
<sequence>MSTEAIRQDATTTNESTELNTDSASEAFLKQWKVAPEAPANTSAKGDKKTTASVDAEDTSDEEDLLLEDEEDDEDPTESSDTDKTAKALKYVEDDDTMVKYTVDGEEKSVSIKDLKRLAGQEASLTRKSMETANRRKEAEEIGTYHAQGLARLVAMAEEEYAPYANIDFLSAAKDPTISGDELRALRDEASAKYQKYQFLTQELKGYTNQQTEQRNKLMHEQASVTIQELTHPDTGIPGWGPKLYEEVGNYALSRGMRPETFTAILDAPSLRVIHDAYRYDKAKQIQTKKKAAAPANVLKSSAAPDTGRFGNDKAKASMSKLRESGNRDDAVSALLARWSSN</sequence>
<feature type="compositionally biased region" description="Basic and acidic residues" evidence="2">
    <location>
        <begin position="311"/>
        <end position="329"/>
    </location>
</feature>
<evidence type="ECO:0000256" key="1">
    <source>
        <dbReference type="SAM" id="Coils"/>
    </source>
</evidence>
<dbReference type="EMBL" id="LR796849">
    <property type="protein sequence ID" value="CAB4170201.1"/>
    <property type="molecule type" value="Genomic_DNA"/>
</dbReference>
<feature type="coiled-coil region" evidence="1">
    <location>
        <begin position="183"/>
        <end position="217"/>
    </location>
</feature>
<feature type="compositionally biased region" description="Acidic residues" evidence="2">
    <location>
        <begin position="55"/>
        <end position="80"/>
    </location>
</feature>
<evidence type="ECO:0000256" key="2">
    <source>
        <dbReference type="SAM" id="MobiDB-lite"/>
    </source>
</evidence>
<proteinExistence type="predicted"/>
<gene>
    <name evidence="4" type="ORF">UFOVP1087_30</name>
    <name evidence="5" type="ORF">UFOVP1534_15</name>
    <name evidence="3" type="ORF">UFOVP910_45</name>
</gene>
<reference evidence="3" key="1">
    <citation type="submission" date="2020-05" db="EMBL/GenBank/DDBJ databases">
        <authorList>
            <person name="Chiriac C."/>
            <person name="Salcher M."/>
            <person name="Ghai R."/>
            <person name="Kavagutti S V."/>
        </authorList>
    </citation>
    <scope>NUCLEOTIDE SEQUENCE</scope>
</reference>
<feature type="compositionally biased region" description="Polar residues" evidence="2">
    <location>
        <begin position="1"/>
        <end position="24"/>
    </location>
</feature>
<evidence type="ECO:0000313" key="3">
    <source>
        <dbReference type="EMBL" id="CAB4170201.1"/>
    </source>
</evidence>
<evidence type="ECO:0000313" key="5">
    <source>
        <dbReference type="EMBL" id="CAB5228198.1"/>
    </source>
</evidence>
<feature type="region of interest" description="Disordered" evidence="2">
    <location>
        <begin position="297"/>
        <end position="329"/>
    </location>
</feature>